<organism evidence="1 2">
    <name type="scientific">Pseudomonas asturiensis</name>
    <dbReference type="NCBI Taxonomy" id="1190415"/>
    <lineage>
        <taxon>Bacteria</taxon>
        <taxon>Pseudomonadati</taxon>
        <taxon>Pseudomonadota</taxon>
        <taxon>Gammaproteobacteria</taxon>
        <taxon>Pseudomonadales</taxon>
        <taxon>Pseudomonadaceae</taxon>
        <taxon>Pseudomonas</taxon>
    </lineage>
</organism>
<sequence length="82" mass="9048">MSTWGADYKMVGYKKTGKTFIRSTYTDGSSGTKEFVEKTIAGKSVLVDADGSDFGEYYRVNARGNLEFWGEGGNYYTAKATD</sequence>
<protein>
    <submittedName>
        <fullName evidence="1">Uncharacterized protein</fullName>
    </submittedName>
</protein>
<reference evidence="1 2" key="1">
    <citation type="journal article" date="2014" name="Genome Announc.">
        <title>Draft Genome Sequences of a Phylogenetically Diverse Suite of Pseudomonas syringae Strains from Multiple Source Populations.</title>
        <authorList>
            <person name="Baltrus D.A."/>
            <person name="Yourstone S."/>
            <person name="Lind A."/>
            <person name="Guilbaud C."/>
            <person name="Sands D.C."/>
            <person name="Jones C.D."/>
            <person name="Morris C.E."/>
            <person name="Dangl J.L."/>
        </authorList>
    </citation>
    <scope>NUCLEOTIDE SEQUENCE [LARGE SCALE GENOMIC DNA]</scope>
    <source>
        <strain evidence="1 2">CC1524</strain>
    </source>
</reference>
<gene>
    <name evidence="1" type="ORF">N015_16280</name>
</gene>
<evidence type="ECO:0000313" key="2">
    <source>
        <dbReference type="Proteomes" id="UP000464644"/>
    </source>
</evidence>
<dbReference type="EMBL" id="CP047265">
    <property type="protein sequence ID" value="QHF03885.1"/>
    <property type="molecule type" value="Genomic_DNA"/>
</dbReference>
<evidence type="ECO:0000313" key="1">
    <source>
        <dbReference type="EMBL" id="QHF03885.1"/>
    </source>
</evidence>
<dbReference type="RefSeq" id="WP_024686552.1">
    <property type="nucleotide sequence ID" value="NZ_CP047265.1"/>
</dbReference>
<dbReference type="Proteomes" id="UP000464644">
    <property type="component" value="Chromosome"/>
</dbReference>
<name>A0ABX6HEB6_9PSED</name>
<proteinExistence type="predicted"/>
<keyword evidence="2" id="KW-1185">Reference proteome</keyword>
<accession>A0ABX6HEB6</accession>